<dbReference type="KEGG" id="arev:RVR_4512"/>
<evidence type="ECO:0000313" key="1">
    <source>
        <dbReference type="EMBL" id="BBA98359.1"/>
    </source>
</evidence>
<protein>
    <recommendedName>
        <fullName evidence="3">HNH endonuclease</fullName>
    </recommendedName>
</protein>
<evidence type="ECO:0008006" key="3">
    <source>
        <dbReference type="Google" id="ProtNLM"/>
    </source>
</evidence>
<organism evidence="1 2">
    <name type="scientific">Actinacidiphila reveromycinica</name>
    <dbReference type="NCBI Taxonomy" id="659352"/>
    <lineage>
        <taxon>Bacteria</taxon>
        <taxon>Bacillati</taxon>
        <taxon>Actinomycetota</taxon>
        <taxon>Actinomycetes</taxon>
        <taxon>Kitasatosporales</taxon>
        <taxon>Streptomycetaceae</taxon>
        <taxon>Actinacidiphila</taxon>
    </lineage>
</organism>
<gene>
    <name evidence="1" type="ORF">RVR_4512</name>
</gene>
<sequence length="198" mass="21676">MPSGVHGYIPPCIVEGCARPNKARGFCNLHYHRFAATGDPLATRKTPNGGFLALLKQAARAATDECIVASTFSGRPVAKLNGKSMNASRAVWILANGDPGRLHVLHTCHNDRCISIKHLYTGDHDRNMRDMSEAGRWGTRALPVGADHGRAVLIEANVLDIRRRAADGESAAALAREFKVHRRTVEKVIKGETWKHLD</sequence>
<dbReference type="SUPFAM" id="SSF54060">
    <property type="entry name" value="His-Me finger endonucleases"/>
    <property type="match status" value="1"/>
</dbReference>
<dbReference type="EMBL" id="AP018365">
    <property type="protein sequence ID" value="BBA98359.1"/>
    <property type="molecule type" value="Genomic_DNA"/>
</dbReference>
<proteinExistence type="predicted"/>
<accession>A0A7U3VP90</accession>
<reference evidence="1 2" key="4">
    <citation type="journal article" date="2020" name="Sci. Rep.">
        <title>beta-carboline chemical signals induce reveromycin production through a LuxR family regulator in Streptomyces sp. SN-593.</title>
        <authorList>
            <person name="Panthee S."/>
            <person name="Kito N."/>
            <person name="Hayashi T."/>
            <person name="Shimizu T."/>
            <person name="Ishikawa J."/>
            <person name="Hamamoto H."/>
            <person name="Osada H."/>
            <person name="Takahashi S."/>
        </authorList>
    </citation>
    <scope>NUCLEOTIDE SEQUENCE [LARGE SCALE GENOMIC DNA]</scope>
    <source>
        <strain evidence="1 2">SN-593</strain>
    </source>
</reference>
<name>A0A7U3VP90_9ACTN</name>
<reference evidence="1 2" key="1">
    <citation type="journal article" date="2010" name="J. Bacteriol.">
        <title>Biochemical characterization of a novel indole prenyltransferase from Streptomyces sp. SN-593.</title>
        <authorList>
            <person name="Takahashi S."/>
            <person name="Takagi H."/>
            <person name="Toyoda A."/>
            <person name="Uramoto M."/>
            <person name="Nogawa T."/>
            <person name="Ueki M."/>
            <person name="Sakaki Y."/>
            <person name="Osada H."/>
        </authorList>
    </citation>
    <scope>NUCLEOTIDE SEQUENCE [LARGE SCALE GENOMIC DNA]</scope>
    <source>
        <strain evidence="1 2">SN-593</strain>
    </source>
</reference>
<keyword evidence="2" id="KW-1185">Reference proteome</keyword>
<evidence type="ECO:0000313" key="2">
    <source>
        <dbReference type="Proteomes" id="UP000595703"/>
    </source>
</evidence>
<reference evidence="1 2" key="3">
    <citation type="journal article" date="2011" name="Nat. Chem. Biol.">
        <title>Reveromycin A biosynthesis uses RevG and RevJ for stereospecific spiroacetal formation.</title>
        <authorList>
            <person name="Takahashi S."/>
            <person name="Toyoda A."/>
            <person name="Sekiyama Y."/>
            <person name="Takagi H."/>
            <person name="Nogawa T."/>
            <person name="Uramoto M."/>
            <person name="Suzuki R."/>
            <person name="Koshino H."/>
            <person name="Kumano T."/>
            <person name="Panthee S."/>
            <person name="Dairi T."/>
            <person name="Ishikawa J."/>
            <person name="Ikeda H."/>
            <person name="Sakaki Y."/>
            <person name="Osada H."/>
        </authorList>
    </citation>
    <scope>NUCLEOTIDE SEQUENCE [LARGE SCALE GENOMIC DNA]</scope>
    <source>
        <strain evidence="1 2">SN-593</strain>
    </source>
</reference>
<dbReference type="InterPro" id="IPR044925">
    <property type="entry name" value="His-Me_finger_sf"/>
</dbReference>
<reference evidence="1 2" key="2">
    <citation type="journal article" date="2011" name="J. Antibiot.">
        <title>Furaquinocins I and J: novel polyketide isoprenoid hybrid compounds from Streptomyces reveromyceticus SN-593.</title>
        <authorList>
            <person name="Panthee S."/>
            <person name="Takahashi S."/>
            <person name="Takagi H."/>
            <person name="Nogawa T."/>
            <person name="Oowada E."/>
            <person name="Uramoto M."/>
            <person name="Osada H."/>
        </authorList>
    </citation>
    <scope>NUCLEOTIDE SEQUENCE [LARGE SCALE GENOMIC DNA]</scope>
    <source>
        <strain evidence="1 2">SN-593</strain>
    </source>
</reference>
<dbReference type="RefSeq" id="WP_202234521.1">
    <property type="nucleotide sequence ID" value="NZ_AP018365.1"/>
</dbReference>
<dbReference type="AlphaFoldDB" id="A0A7U3VP90"/>
<dbReference type="Proteomes" id="UP000595703">
    <property type="component" value="Chromosome"/>
</dbReference>